<accession>A0AA48HB54</accession>
<protein>
    <submittedName>
        <fullName evidence="1">Uncharacterized protein</fullName>
    </submittedName>
</protein>
<name>A0AA48HB54_9FLAO</name>
<gene>
    <name evidence="1" type="ORF">MACH07_24710</name>
</gene>
<reference evidence="1 2" key="1">
    <citation type="submission" date="2023-01" db="EMBL/GenBank/DDBJ databases">
        <title>Complete genome sequence of Muricauda aquimarina strain IFOP_LL357.</title>
        <authorList>
            <person name="Gajardo G."/>
            <person name="Ueki S."/>
            <person name="Maruyama F."/>
        </authorList>
    </citation>
    <scope>NUCLEOTIDE SEQUENCE [LARGE SCALE GENOMIC DNA]</scope>
    <source>
        <strain evidence="1 2">IFOP_LL357</strain>
    </source>
</reference>
<dbReference type="AlphaFoldDB" id="A0AA48HB54"/>
<evidence type="ECO:0000313" key="1">
    <source>
        <dbReference type="EMBL" id="BDW93639.1"/>
    </source>
</evidence>
<sequence>MNEIKILFFVLGSFFGIEDGRIAADKITVHIYPQEQEIEIVQEHLFALIQSEKDKAFVLEQWDSIYNWQEKKTPWAKALDDFPIKDLKFTPVKMTTQTHQVLIRPHLTLKYDREDDLSCMGIWFNSEKDEFYLNHVPEYNIKSENGKLEGNYWVFSAKDNITFTMYPFLNRNDAFQDLKVPLKELVRNQKE</sequence>
<proteinExistence type="predicted"/>
<keyword evidence="2" id="KW-1185">Reference proteome</keyword>
<dbReference type="Proteomes" id="UP001330184">
    <property type="component" value="Chromosome"/>
</dbReference>
<organism evidence="1 2">
    <name type="scientific">Flagellimonas marinaquae</name>
    <dbReference type="NCBI Taxonomy" id="254955"/>
    <lineage>
        <taxon>Bacteria</taxon>
        <taxon>Pseudomonadati</taxon>
        <taxon>Bacteroidota</taxon>
        <taxon>Flavobacteriia</taxon>
        <taxon>Flavobacteriales</taxon>
        <taxon>Flavobacteriaceae</taxon>
        <taxon>Flagellimonas</taxon>
    </lineage>
</organism>
<dbReference type="EMBL" id="AP027268">
    <property type="protein sequence ID" value="BDW93639.1"/>
    <property type="molecule type" value="Genomic_DNA"/>
</dbReference>
<evidence type="ECO:0000313" key="2">
    <source>
        <dbReference type="Proteomes" id="UP001330184"/>
    </source>
</evidence>
<dbReference type="RefSeq" id="WP_224834777.1">
    <property type="nucleotide sequence ID" value="NZ_AP027268.1"/>
</dbReference>